<dbReference type="GO" id="GO:0005840">
    <property type="term" value="C:ribosome"/>
    <property type="evidence" value="ECO:0007669"/>
    <property type="project" value="UniProtKB-KW"/>
</dbReference>
<keyword evidence="3" id="KW-0689">Ribosomal protein</keyword>
<dbReference type="Gene3D" id="3.40.50.150">
    <property type="entry name" value="Vaccinia Virus protein VP39"/>
    <property type="match status" value="1"/>
</dbReference>
<dbReference type="GO" id="GO:0032259">
    <property type="term" value="P:methylation"/>
    <property type="evidence" value="ECO:0007669"/>
    <property type="project" value="UniProtKB-KW"/>
</dbReference>
<keyword evidence="2 3" id="KW-0808">Transferase</keyword>
<keyword evidence="3" id="KW-0687">Ribonucleoprotein</keyword>
<evidence type="ECO:0000313" key="3">
    <source>
        <dbReference type="EMBL" id="QOY89169.1"/>
    </source>
</evidence>
<dbReference type="Proteomes" id="UP000593892">
    <property type="component" value="Chromosome"/>
</dbReference>
<keyword evidence="4" id="KW-1185">Reference proteome</keyword>
<accession>A0A7S7SLA0</accession>
<dbReference type="Pfam" id="PF06325">
    <property type="entry name" value="PrmA"/>
    <property type="match status" value="1"/>
</dbReference>
<dbReference type="GO" id="GO:0008276">
    <property type="term" value="F:protein methyltransferase activity"/>
    <property type="evidence" value="ECO:0007669"/>
    <property type="project" value="TreeGrafter"/>
</dbReference>
<gene>
    <name evidence="3" type="ORF">IRI77_04200</name>
</gene>
<dbReference type="EMBL" id="CP063849">
    <property type="protein sequence ID" value="QOY89169.1"/>
    <property type="molecule type" value="Genomic_DNA"/>
</dbReference>
<dbReference type="AlphaFoldDB" id="A0A7S7SLA0"/>
<reference evidence="3 4" key="1">
    <citation type="submission" date="2020-10" db="EMBL/GenBank/DDBJ databases">
        <title>Complete genome sequence of Paludibaculum fermentans P105T, a facultatively anaerobic acidobacterium capable of dissimilatory Fe(III) reduction.</title>
        <authorList>
            <person name="Dedysh S.N."/>
            <person name="Beletsky A.V."/>
            <person name="Kulichevskaya I.S."/>
            <person name="Mardanov A.V."/>
            <person name="Ravin N.V."/>
        </authorList>
    </citation>
    <scope>NUCLEOTIDE SEQUENCE [LARGE SCALE GENOMIC DNA]</scope>
    <source>
        <strain evidence="3 4">P105</strain>
    </source>
</reference>
<dbReference type="CDD" id="cd02440">
    <property type="entry name" value="AdoMet_MTases"/>
    <property type="match status" value="1"/>
</dbReference>
<proteinExistence type="predicted"/>
<dbReference type="SUPFAM" id="SSF53335">
    <property type="entry name" value="S-adenosyl-L-methionine-dependent methyltransferases"/>
    <property type="match status" value="1"/>
</dbReference>
<organism evidence="3 4">
    <name type="scientific">Paludibaculum fermentans</name>
    <dbReference type="NCBI Taxonomy" id="1473598"/>
    <lineage>
        <taxon>Bacteria</taxon>
        <taxon>Pseudomonadati</taxon>
        <taxon>Acidobacteriota</taxon>
        <taxon>Terriglobia</taxon>
        <taxon>Bryobacterales</taxon>
        <taxon>Bryobacteraceae</taxon>
        <taxon>Paludibaculum</taxon>
    </lineage>
</organism>
<evidence type="ECO:0000256" key="2">
    <source>
        <dbReference type="ARBA" id="ARBA00022679"/>
    </source>
</evidence>
<evidence type="ECO:0000256" key="1">
    <source>
        <dbReference type="ARBA" id="ARBA00022603"/>
    </source>
</evidence>
<evidence type="ECO:0000313" key="4">
    <source>
        <dbReference type="Proteomes" id="UP000593892"/>
    </source>
</evidence>
<protein>
    <submittedName>
        <fullName evidence="3">50S ribosomal protein L11 methyltransferase</fullName>
    </submittedName>
</protein>
<dbReference type="PANTHER" id="PTHR43648">
    <property type="entry name" value="ELECTRON TRANSFER FLAVOPROTEIN BETA SUBUNIT LYSINE METHYLTRANSFERASE"/>
    <property type="match status" value="1"/>
</dbReference>
<name>A0A7S7SLA0_PALFE</name>
<dbReference type="InterPro" id="IPR050078">
    <property type="entry name" value="Ribosomal_L11_MeTrfase_PrmA"/>
</dbReference>
<dbReference type="InterPro" id="IPR029063">
    <property type="entry name" value="SAM-dependent_MTases_sf"/>
</dbReference>
<sequence length="269" mass="29661">MYSLFLECPEQDAELLSSELWEEGASGIQEESLPGARCQLRAWFDDPTGLLQRFAPFQPRIEADQEIDWEQASRQAWQPFEIGKKLYLAPEWDEDPTPRGRMRLTIHPGQALGTGDHPATQLCLEALEKHLPPAAVVLDVGAGTGILMAAAALLGARHVAGCDIEYDSIAVAYRNLLTDGLPPHVFAGSTRAVRSQSVDLLVANINAVTHEALAAEYARVARRCLILSGFPDRHAGRVRQAMLGHGFELAETIEKNEWVCLVLWNEDNS</sequence>
<dbReference type="KEGG" id="pfer:IRI77_04200"/>
<dbReference type="PANTHER" id="PTHR43648:SF1">
    <property type="entry name" value="ELECTRON TRANSFER FLAVOPROTEIN BETA SUBUNIT LYSINE METHYLTRANSFERASE"/>
    <property type="match status" value="1"/>
</dbReference>
<keyword evidence="1 3" id="KW-0489">Methyltransferase</keyword>
<dbReference type="RefSeq" id="WP_194450831.1">
    <property type="nucleotide sequence ID" value="NZ_CP063849.1"/>
</dbReference>